<dbReference type="PROSITE" id="PS00092">
    <property type="entry name" value="N6_MTASE"/>
    <property type="match status" value="1"/>
</dbReference>
<dbReference type="GO" id="GO:0008170">
    <property type="term" value="F:N-methyltransferase activity"/>
    <property type="evidence" value="ECO:0007669"/>
    <property type="project" value="UniProtKB-ARBA"/>
</dbReference>
<dbReference type="GO" id="GO:0032259">
    <property type="term" value="P:methylation"/>
    <property type="evidence" value="ECO:0007669"/>
    <property type="project" value="UniProtKB-KW"/>
</dbReference>
<dbReference type="PANTHER" id="PTHR47739">
    <property type="entry name" value="TRNA1(VAL) (ADENINE(37)-N6)-METHYLTRANSFERASE"/>
    <property type="match status" value="1"/>
</dbReference>
<evidence type="ECO:0000259" key="3">
    <source>
        <dbReference type="Pfam" id="PF05175"/>
    </source>
</evidence>
<keyword evidence="2" id="KW-0949">S-adenosyl-L-methionine</keyword>
<keyword evidence="1 4" id="KW-0489">Methyltransferase</keyword>
<dbReference type="GO" id="GO:0008757">
    <property type="term" value="F:S-adenosylmethionine-dependent methyltransferase activity"/>
    <property type="evidence" value="ECO:0007669"/>
    <property type="project" value="UniProtKB-ARBA"/>
</dbReference>
<dbReference type="InterPro" id="IPR050210">
    <property type="entry name" value="tRNA_Adenine-N(6)_MTase"/>
</dbReference>
<dbReference type="PANTHER" id="PTHR47739:SF1">
    <property type="entry name" value="TRNA1(VAL) (ADENINE(37)-N6)-METHYLTRANSFERASE"/>
    <property type="match status" value="1"/>
</dbReference>
<dbReference type="CDD" id="cd02440">
    <property type="entry name" value="AdoMet_MTases"/>
    <property type="match status" value="1"/>
</dbReference>
<dbReference type="EMBL" id="LDWY01000029">
    <property type="protein sequence ID" value="PHY91461.1"/>
    <property type="molecule type" value="Genomic_DNA"/>
</dbReference>
<dbReference type="Gene3D" id="3.40.50.150">
    <property type="entry name" value="Vaccinia Virus protein VP39"/>
    <property type="match status" value="1"/>
</dbReference>
<name>A0A2G4R4G8_9BACT</name>
<reference evidence="5" key="1">
    <citation type="submission" date="2015-06" db="EMBL/GenBank/DDBJ databases">
        <authorList>
            <person name="Parisi A."/>
            <person name="Chiara M."/>
            <person name="Florio D."/>
            <person name="Miccolupo A."/>
            <person name="Manzari C."/>
            <person name="Mion D."/>
            <person name="Caruso M."/>
            <person name="D'erchia A.M."/>
            <person name="Zanoni R."/>
        </authorList>
    </citation>
    <scope>NUCLEOTIDE SEQUENCE [LARGE SCALE GENOMIC DNA]</scope>
    <source>
        <strain evidence="5">73/13</strain>
    </source>
</reference>
<evidence type="ECO:0000313" key="5">
    <source>
        <dbReference type="Proteomes" id="UP000237472"/>
    </source>
</evidence>
<dbReference type="InterPro" id="IPR007848">
    <property type="entry name" value="Small_mtfrase_dom"/>
</dbReference>
<comment type="caution">
    <text evidence="4">The sequence shown here is derived from an EMBL/GenBank/DDBJ whole genome shotgun (WGS) entry which is preliminary data.</text>
</comment>
<gene>
    <name evidence="4" type="ORF">AA994_02530</name>
</gene>
<organism evidence="4 5">
    <name type="scientific">Campylobacter vulpis</name>
    <dbReference type="NCBI Taxonomy" id="1655500"/>
    <lineage>
        <taxon>Bacteria</taxon>
        <taxon>Pseudomonadati</taxon>
        <taxon>Campylobacterota</taxon>
        <taxon>Epsilonproteobacteria</taxon>
        <taxon>Campylobacterales</taxon>
        <taxon>Campylobacteraceae</taxon>
        <taxon>Campylobacter</taxon>
    </lineage>
</organism>
<dbReference type="InterPro" id="IPR029063">
    <property type="entry name" value="SAM-dependent_MTases_sf"/>
</dbReference>
<keyword evidence="4" id="KW-0808">Transferase</keyword>
<dbReference type="RefSeq" id="WP_099461193.1">
    <property type="nucleotide sequence ID" value="NZ_LDWY01000029.1"/>
</dbReference>
<dbReference type="Pfam" id="PF05175">
    <property type="entry name" value="MTS"/>
    <property type="match status" value="1"/>
</dbReference>
<evidence type="ECO:0000313" key="4">
    <source>
        <dbReference type="EMBL" id="PHY91461.1"/>
    </source>
</evidence>
<dbReference type="SUPFAM" id="SSF53335">
    <property type="entry name" value="S-adenosyl-L-methionine-dependent methyltransferases"/>
    <property type="match status" value="1"/>
</dbReference>
<evidence type="ECO:0000256" key="1">
    <source>
        <dbReference type="ARBA" id="ARBA00022603"/>
    </source>
</evidence>
<feature type="domain" description="Methyltransferase small" evidence="3">
    <location>
        <begin position="20"/>
        <end position="127"/>
    </location>
</feature>
<dbReference type="OrthoDB" id="5354196at2"/>
<dbReference type="Proteomes" id="UP000237472">
    <property type="component" value="Unassembled WGS sequence"/>
</dbReference>
<dbReference type="AlphaFoldDB" id="A0A2G4R4G8"/>
<dbReference type="InterPro" id="IPR002052">
    <property type="entry name" value="DNA_methylase_N6_adenine_CS"/>
</dbReference>
<evidence type="ECO:0000256" key="2">
    <source>
        <dbReference type="ARBA" id="ARBA00022691"/>
    </source>
</evidence>
<accession>A0A2G4R4G8</accession>
<protein>
    <submittedName>
        <fullName evidence="4">Methyltransferase</fullName>
    </submittedName>
</protein>
<proteinExistence type="predicted"/>
<sequence length="237" mass="27447">MQILKFFQFSNAYRYNSDSLLLSAFILEDNLNKKTLLDVGAGCGIIGILLKNYYHHLKLSLLDLQKENILLIKENLRQNALEAEFFHCDFKEFKSEKRFDYIVCNPPFYRQGTQKSTNLHKSISKNASFLPLEDLVRGVDSLLAPRGVFYFCYESLALSEICVILEKYKLKMTKIRFIHSKKGIKARLVLVKVIKNAKSPCEVASPLFVYENGCLSEEMRELGVKFRIESYDFERGL</sequence>
<dbReference type="GO" id="GO:0003676">
    <property type="term" value="F:nucleic acid binding"/>
    <property type="evidence" value="ECO:0007669"/>
    <property type="project" value="InterPro"/>
</dbReference>